<dbReference type="InterPro" id="IPR032466">
    <property type="entry name" value="Metal_Hydrolase"/>
</dbReference>
<dbReference type="PANTHER" id="PTHR10819">
    <property type="entry name" value="PHOSPHOTRIESTERASE-RELATED"/>
    <property type="match status" value="1"/>
</dbReference>
<feature type="binding site" evidence="3">
    <location>
        <position position="24"/>
    </location>
    <ligand>
        <name>a divalent metal cation</name>
        <dbReference type="ChEBI" id="CHEBI:60240"/>
        <label>1</label>
    </ligand>
</feature>
<dbReference type="FunCoup" id="A0A6P8H7Q8">
    <property type="interactions" value="172"/>
</dbReference>
<comment type="similarity">
    <text evidence="4">Belongs to the metallo-dependent hydrolases superfamily. Phosphotriesterase family.</text>
</comment>
<dbReference type="GO" id="GO:0008270">
    <property type="term" value="F:zinc ion binding"/>
    <property type="evidence" value="ECO:0007669"/>
    <property type="project" value="InterPro"/>
</dbReference>
<dbReference type="InterPro" id="IPR001559">
    <property type="entry name" value="Phosphotriesterase"/>
</dbReference>
<evidence type="ECO:0000313" key="5">
    <source>
        <dbReference type="Proteomes" id="UP000515163"/>
    </source>
</evidence>
<dbReference type="InParanoid" id="A0A6P8H7Q8"/>
<dbReference type="InterPro" id="IPR017947">
    <property type="entry name" value="AryldialkylPase_Zn-BS"/>
</dbReference>
<feature type="binding site" evidence="3">
    <location>
        <position position="202"/>
    </location>
    <ligand>
        <name>a divalent metal cation</name>
        <dbReference type="ChEBI" id="CHEBI:60240"/>
        <label>2</label>
    </ligand>
</feature>
<dbReference type="GO" id="GO:0016788">
    <property type="term" value="F:hydrolase activity, acting on ester bonds"/>
    <property type="evidence" value="ECO:0007669"/>
    <property type="project" value="InterPro"/>
</dbReference>
<keyword evidence="1 3" id="KW-0479">Metal-binding</keyword>
<dbReference type="SUPFAM" id="SSF51556">
    <property type="entry name" value="Metallo-dependent hydrolases"/>
    <property type="match status" value="1"/>
</dbReference>
<feature type="binding site" evidence="3">
    <location>
        <position position="170"/>
    </location>
    <ligand>
        <name>a divalent metal cation</name>
        <dbReference type="ChEBI" id="CHEBI:60240"/>
        <label>2</label>
    </ligand>
</feature>
<dbReference type="Proteomes" id="UP000515163">
    <property type="component" value="Unplaced"/>
</dbReference>
<dbReference type="AlphaFoldDB" id="A0A6P8H7Q8"/>
<name>A0A6P8H7Q8_ACTTE</name>
<dbReference type="Pfam" id="PF02126">
    <property type="entry name" value="PTE"/>
    <property type="match status" value="1"/>
</dbReference>
<evidence type="ECO:0000256" key="2">
    <source>
        <dbReference type="ARBA" id="ARBA00022801"/>
    </source>
</evidence>
<dbReference type="RefSeq" id="XP_031551516.1">
    <property type="nucleotide sequence ID" value="XM_031695656.1"/>
</dbReference>
<gene>
    <name evidence="6" type="primary">LOC116288814</name>
</gene>
<feature type="binding site" evidence="3">
    <location>
        <position position="26"/>
    </location>
    <ligand>
        <name>a divalent metal cation</name>
        <dbReference type="ChEBI" id="CHEBI:60240"/>
        <label>1</label>
    </ligand>
</feature>
<comment type="caution">
    <text evidence="4">Lacks conserved residue(s) required for the propagation of feature annotation.</text>
</comment>
<feature type="binding site" evidence="3">
    <location>
        <position position="299"/>
    </location>
    <ligand>
        <name>a divalent metal cation</name>
        <dbReference type="ChEBI" id="CHEBI:60240"/>
        <label>1</label>
    </ligand>
</feature>
<dbReference type="GeneID" id="116288814"/>
<dbReference type="CDD" id="cd00530">
    <property type="entry name" value="PTE"/>
    <property type="match status" value="1"/>
</dbReference>
<dbReference type="PROSITE" id="PS01322">
    <property type="entry name" value="PHOSPHOTRIESTERASE_1"/>
    <property type="match status" value="1"/>
</dbReference>
<keyword evidence="2" id="KW-0378">Hydrolase</keyword>
<reference evidence="6" key="1">
    <citation type="submission" date="2025-08" db="UniProtKB">
        <authorList>
            <consortium name="RefSeq"/>
        </authorList>
    </citation>
    <scope>IDENTIFICATION</scope>
    <source>
        <tissue evidence="6">Tentacle</tissue>
    </source>
</reference>
<comment type="cofactor">
    <cofactor evidence="3">
        <name>a divalent metal cation</name>
        <dbReference type="ChEBI" id="CHEBI:60240"/>
    </cofactor>
    <text evidence="3">Binds 2 divalent metal cations per subunit.</text>
</comment>
<protein>
    <submittedName>
        <fullName evidence="6">Phosphotriesterase-related protein-like</fullName>
    </submittedName>
</protein>
<dbReference type="KEGG" id="aten:116288814"/>
<evidence type="ECO:0000256" key="1">
    <source>
        <dbReference type="ARBA" id="ARBA00022723"/>
    </source>
</evidence>
<feature type="binding site" evidence="3">
    <location>
        <position position="231"/>
    </location>
    <ligand>
        <name>a divalent metal cation</name>
        <dbReference type="ChEBI" id="CHEBI:60240"/>
        <label>2</label>
    </ligand>
</feature>
<evidence type="ECO:0000256" key="3">
    <source>
        <dbReference type="PIRSR" id="PIRSR601559-52"/>
    </source>
</evidence>
<dbReference type="OrthoDB" id="9998343at2759"/>
<organism evidence="5 6">
    <name type="scientific">Actinia tenebrosa</name>
    <name type="common">Australian red waratah sea anemone</name>
    <dbReference type="NCBI Taxonomy" id="6105"/>
    <lineage>
        <taxon>Eukaryota</taxon>
        <taxon>Metazoa</taxon>
        <taxon>Cnidaria</taxon>
        <taxon>Anthozoa</taxon>
        <taxon>Hexacorallia</taxon>
        <taxon>Actiniaria</taxon>
        <taxon>Actiniidae</taxon>
        <taxon>Actinia</taxon>
    </lineage>
</organism>
<dbReference type="PROSITE" id="PS51347">
    <property type="entry name" value="PHOSPHOTRIESTERASE_2"/>
    <property type="match status" value="1"/>
</dbReference>
<sequence>MASGKAQTVLGLIDPQKLGRTLTHEHITMDYKNCFFQPVRESDMDTVNCNEITFRNLNWVRQNPYSHKFNLALGDEEIEEMILEVSEFKKEGGSTMVDNTTQGIQPNVEILKKISMATGVNIISGTGYYLDHTQSAAVKSATVEELSGTMVKELTVGVGNTGIKCGVIGEVGCSWPLTPFEKKSLQASATAQTDTGAPVIIHPGRNDEAPIEIVRIFQEAGGDVSKLVMSHLDRTVFDRKILLELAATGCYLEYDLFGVEMINYQANPAVDMPSDSQRIMEIKFLISEGYEDKITMAHDIHTRHRLLKYGGHGYAHIQVNIIPKMLKRGISQEVIDKIQIENPKTWLTFN</sequence>
<evidence type="ECO:0000256" key="4">
    <source>
        <dbReference type="PROSITE-ProRule" id="PRU00679"/>
    </source>
</evidence>
<accession>A0A6P8H7Q8</accession>
<dbReference type="Gene3D" id="3.20.20.140">
    <property type="entry name" value="Metal-dependent hydrolases"/>
    <property type="match status" value="1"/>
</dbReference>
<evidence type="ECO:0000313" key="6">
    <source>
        <dbReference type="RefSeq" id="XP_031551516.1"/>
    </source>
</evidence>
<dbReference type="PANTHER" id="PTHR10819:SF3">
    <property type="entry name" value="PHOSPHOTRIESTERASE-RELATED PROTEIN"/>
    <property type="match status" value="1"/>
</dbReference>
<keyword evidence="5" id="KW-1185">Reference proteome</keyword>
<proteinExistence type="inferred from homology"/>
<feature type="binding site" evidence="3">
    <location>
        <position position="170"/>
    </location>
    <ligand>
        <name>a divalent metal cation</name>
        <dbReference type="ChEBI" id="CHEBI:60240"/>
        <label>1</label>
    </ligand>
</feature>